<dbReference type="Pfam" id="PF00876">
    <property type="entry name" value="Innexin"/>
    <property type="match status" value="1"/>
</dbReference>
<dbReference type="InterPro" id="IPR000990">
    <property type="entry name" value="Innexin"/>
</dbReference>
<dbReference type="PANTHER" id="PTHR11893:SF36">
    <property type="entry name" value="INNEXIN-5"/>
    <property type="match status" value="1"/>
</dbReference>
<evidence type="ECO:0000256" key="6">
    <source>
        <dbReference type="ARBA" id="ARBA00023065"/>
    </source>
</evidence>
<evidence type="ECO:0000256" key="2">
    <source>
        <dbReference type="ARBA" id="ARBA00022448"/>
    </source>
</evidence>
<keyword evidence="5 9" id="KW-1133">Transmembrane helix</keyword>
<protein>
    <recommendedName>
        <fullName evidence="9">Innexin</fullName>
    </recommendedName>
</protein>
<dbReference type="EMBL" id="UYSG01011391">
    <property type="protein sequence ID" value="VDL62179.1"/>
    <property type="molecule type" value="Genomic_DNA"/>
</dbReference>
<feature type="transmembrane region" description="Helical" evidence="9">
    <location>
        <begin position="215"/>
        <end position="235"/>
    </location>
</feature>
<evidence type="ECO:0000256" key="4">
    <source>
        <dbReference type="ARBA" id="ARBA00022692"/>
    </source>
</evidence>
<keyword evidence="7 9" id="KW-0472">Membrane</keyword>
<dbReference type="OrthoDB" id="5867527at2759"/>
<keyword evidence="2 9" id="KW-0813">Transport</keyword>
<comment type="function">
    <text evidence="9">Structural component of the gap junctions.</text>
</comment>
<feature type="transmembrane region" description="Helical" evidence="9">
    <location>
        <begin position="305"/>
        <end position="329"/>
    </location>
</feature>
<comment type="caution">
    <text evidence="9">Lacks conserved residue(s) required for the propagation of feature annotation.</text>
</comment>
<reference evidence="10 11" key="2">
    <citation type="submission" date="2018-11" db="EMBL/GenBank/DDBJ databases">
        <authorList>
            <consortium name="Pathogen Informatics"/>
        </authorList>
    </citation>
    <scope>NUCLEOTIDE SEQUENCE [LARGE SCALE GENOMIC DNA]</scope>
</reference>
<dbReference type="GO" id="GO:0034220">
    <property type="term" value="P:monoatomic ion transmembrane transport"/>
    <property type="evidence" value="ECO:0007669"/>
    <property type="project" value="UniProtKB-KW"/>
</dbReference>
<dbReference type="GO" id="GO:0005921">
    <property type="term" value="C:gap junction"/>
    <property type="evidence" value="ECO:0007669"/>
    <property type="project" value="UniProtKB-UniRule"/>
</dbReference>
<dbReference type="WBParaSite" id="HDID_0000976601-mRNA-1">
    <property type="protein sequence ID" value="HDID_0000976601-mRNA-1"/>
    <property type="gene ID" value="HDID_0000976601"/>
</dbReference>
<evidence type="ECO:0000256" key="9">
    <source>
        <dbReference type="RuleBase" id="RU010713"/>
    </source>
</evidence>
<name>A0A0R3SVX4_HYMDI</name>
<evidence type="ECO:0000256" key="1">
    <source>
        <dbReference type="ARBA" id="ARBA00004651"/>
    </source>
</evidence>
<dbReference type="Proteomes" id="UP000274504">
    <property type="component" value="Unassembled WGS sequence"/>
</dbReference>
<comment type="subcellular location">
    <subcellularLocation>
        <location evidence="1 9">Cell membrane</location>
        <topology evidence="1 9">Multi-pass membrane protein</topology>
    </subcellularLocation>
</comment>
<comment type="similarity">
    <text evidence="9">Belongs to the pannexin family.</text>
</comment>
<keyword evidence="6 9" id="KW-0406">Ion transport</keyword>
<evidence type="ECO:0000256" key="7">
    <source>
        <dbReference type="ARBA" id="ARBA00023136"/>
    </source>
</evidence>
<accession>A0A0R3SVX4</accession>
<dbReference type="GO" id="GO:0005886">
    <property type="term" value="C:plasma membrane"/>
    <property type="evidence" value="ECO:0007669"/>
    <property type="project" value="UniProtKB-SubCell"/>
</dbReference>
<evidence type="ECO:0000256" key="5">
    <source>
        <dbReference type="ARBA" id="ARBA00022989"/>
    </source>
</evidence>
<feature type="transmembrane region" description="Helical" evidence="9">
    <location>
        <begin position="29"/>
        <end position="46"/>
    </location>
</feature>
<dbReference type="AlphaFoldDB" id="A0A0R3SVX4"/>
<evidence type="ECO:0000256" key="3">
    <source>
        <dbReference type="ARBA" id="ARBA00022475"/>
    </source>
</evidence>
<evidence type="ECO:0000256" key="8">
    <source>
        <dbReference type="ARBA" id="ARBA00023303"/>
    </source>
</evidence>
<evidence type="ECO:0000313" key="12">
    <source>
        <dbReference type="WBParaSite" id="HDID_0000976601-mRNA-1"/>
    </source>
</evidence>
<sequence>MAKLLEDALKIYKEANDHSADLEDLGDRFNYIGCVVVLFVCTVVVSTKQYFFKPISCFIATEVGGSNLLDYVENYCWIQGTVPITYTGQIPANDDEWNALEEKKIREFTYLRNYENVLFSVYYQWVPFLLGLQCIHFCIPRLIWKTLYLHTSTNGKTLSHVVHRSADALRAPISERQIIINEIADSMEYLFNKRFFPNMASTVSHIKCPYKINIITSYLIVKVLYLINAIGQLVVMKQFLGFNSFTDFGYGLSMLSNVLHGRDWQVTQIFPRVGYCYVEIKFLGASTNAVTAQCVLPLNMLNEKIYLFLWWWISAATIITIFYLILWAFRFGTQNREINYILKYLQLSSNRFRRYDEREVENFSTRYLGREGTFLVRMIRMNAGEQMAVAVVKAFWKRYRLAVVDHLRRGFSRPNVLMSPESIIMSGDIYPQFKSFSRRSSKTGSDLVDRNIASSQAYV</sequence>
<evidence type="ECO:0000313" key="10">
    <source>
        <dbReference type="EMBL" id="VDL62179.1"/>
    </source>
</evidence>
<keyword evidence="4 9" id="KW-0812">Transmembrane</keyword>
<organism evidence="12">
    <name type="scientific">Hymenolepis diminuta</name>
    <name type="common">Rat tapeworm</name>
    <dbReference type="NCBI Taxonomy" id="6216"/>
    <lineage>
        <taxon>Eukaryota</taxon>
        <taxon>Metazoa</taxon>
        <taxon>Spiralia</taxon>
        <taxon>Lophotrochozoa</taxon>
        <taxon>Platyhelminthes</taxon>
        <taxon>Cestoda</taxon>
        <taxon>Eucestoda</taxon>
        <taxon>Cyclophyllidea</taxon>
        <taxon>Hymenolepididae</taxon>
        <taxon>Hymenolepis</taxon>
    </lineage>
</organism>
<dbReference type="STRING" id="6216.A0A0R3SVX4"/>
<dbReference type="GO" id="GO:0005243">
    <property type="term" value="F:gap junction channel activity"/>
    <property type="evidence" value="ECO:0007669"/>
    <property type="project" value="TreeGrafter"/>
</dbReference>
<reference evidence="12" key="1">
    <citation type="submission" date="2016-04" db="UniProtKB">
        <authorList>
            <consortium name="WormBaseParasite"/>
        </authorList>
    </citation>
    <scope>IDENTIFICATION</scope>
</reference>
<proteinExistence type="inferred from homology"/>
<dbReference type="PANTHER" id="PTHR11893">
    <property type="entry name" value="INNEXIN"/>
    <property type="match status" value="1"/>
</dbReference>
<keyword evidence="3" id="KW-1003">Cell membrane</keyword>
<evidence type="ECO:0000313" key="11">
    <source>
        <dbReference type="Proteomes" id="UP000274504"/>
    </source>
</evidence>
<dbReference type="PROSITE" id="PS51013">
    <property type="entry name" value="PANNEXIN"/>
    <property type="match status" value="1"/>
</dbReference>
<gene>
    <name evidence="9" type="primary">inx</name>
    <name evidence="10" type="ORF">HDID_LOCUS9764</name>
</gene>
<dbReference type="PRINTS" id="PR01262">
    <property type="entry name" value="INNEXIN"/>
</dbReference>
<keyword evidence="8 9" id="KW-0407">Ion channel</keyword>